<organism evidence="4 5">
    <name type="scientific">Dillenia turbinata</name>
    <dbReference type="NCBI Taxonomy" id="194707"/>
    <lineage>
        <taxon>Eukaryota</taxon>
        <taxon>Viridiplantae</taxon>
        <taxon>Streptophyta</taxon>
        <taxon>Embryophyta</taxon>
        <taxon>Tracheophyta</taxon>
        <taxon>Spermatophyta</taxon>
        <taxon>Magnoliopsida</taxon>
        <taxon>eudicotyledons</taxon>
        <taxon>Gunneridae</taxon>
        <taxon>Pentapetalae</taxon>
        <taxon>Dilleniales</taxon>
        <taxon>Dilleniaceae</taxon>
        <taxon>Dillenia</taxon>
    </lineage>
</organism>
<dbReference type="EMBL" id="JBAMMX010000025">
    <property type="protein sequence ID" value="KAK6914635.1"/>
    <property type="molecule type" value="Genomic_DNA"/>
</dbReference>
<evidence type="ECO:0000256" key="3">
    <source>
        <dbReference type="SAM" id="SignalP"/>
    </source>
</evidence>
<dbReference type="Proteomes" id="UP001370490">
    <property type="component" value="Unassembled WGS sequence"/>
</dbReference>
<feature type="signal peptide" evidence="3">
    <location>
        <begin position="1"/>
        <end position="24"/>
    </location>
</feature>
<keyword evidence="2 3" id="KW-0732">Signal</keyword>
<keyword evidence="5" id="KW-1185">Reference proteome</keyword>
<accession>A0AAN8UFT1</accession>
<comment type="similarity">
    <text evidence="1">Belongs to the 'GDSL' lipolytic enzyme family.</text>
</comment>
<dbReference type="InterPro" id="IPR036514">
    <property type="entry name" value="SGNH_hydro_sf"/>
</dbReference>
<evidence type="ECO:0000313" key="5">
    <source>
        <dbReference type="Proteomes" id="UP001370490"/>
    </source>
</evidence>
<sequence>MKHLSLLFTILVIFSSTLVSPTSCTKSNGVGLFVFGDSLFDPGNNNYLNGSIKGPSNNWPYGESYFKNPTGRLSDGRLVPDFIAEFMNLPICTPYLKPGAHQFTDGANFASAGAGVLTQTHPGTINLWLQLSYFKKVEKTLRQKVGATETKKFLGRAIYLFSIGGNDYFQFYSDYPNSTQFHKRQFIATVIGNFTAVLKEIHGMGGRKFGFQNAGPLGCVPSMLAKNVNSSGGCIDEASSLARLHNRELSVVLKKLKTKLPGFRYSIFDYYNSILERVNNPSKHAEFMNLPICTPYLKPGAHQFTDGANFATAGAGALVQTHPGTINLWLQLSYFKKVEKTLRQKIGATETKKFLGRAIYLFSIGGNDYFQFYSDYPNSTQFHKRQFIATVIGNFTAVLKEIHGMGGRKFGFQNAGPLGCVPSMLAKNVNSSGGCIDEASSLARLHNRELSVVLGKLKTKLPGFRYSIFDYYNSILERVNNPSKHGLKEGKSACCGSGAYRARFNCGRGTPSKDYQLCSNPNEYVWFDAAHTTQSANLQLATLLWNGSPEVTAPYNLKQFYQHFE</sequence>
<dbReference type="FunFam" id="3.40.50.1110:FF:000003">
    <property type="entry name" value="GDSL esterase/lipase APG"/>
    <property type="match status" value="2"/>
</dbReference>
<comment type="caution">
    <text evidence="4">The sequence shown here is derived from an EMBL/GenBank/DDBJ whole genome shotgun (WGS) entry which is preliminary data.</text>
</comment>
<proteinExistence type="inferred from homology"/>
<evidence type="ECO:0000256" key="2">
    <source>
        <dbReference type="ARBA" id="ARBA00022729"/>
    </source>
</evidence>
<gene>
    <name evidence="4" type="ORF">RJ641_019752</name>
</gene>
<evidence type="ECO:0000313" key="4">
    <source>
        <dbReference type="EMBL" id="KAK6914635.1"/>
    </source>
</evidence>
<dbReference type="CDD" id="cd01837">
    <property type="entry name" value="SGNH_plant_lipase_like"/>
    <property type="match status" value="2"/>
</dbReference>
<evidence type="ECO:0000256" key="1">
    <source>
        <dbReference type="ARBA" id="ARBA00008668"/>
    </source>
</evidence>
<name>A0AAN8UFT1_9MAGN</name>
<feature type="chain" id="PRO_5042960837" evidence="3">
    <location>
        <begin position="25"/>
        <end position="565"/>
    </location>
</feature>
<dbReference type="InterPro" id="IPR001087">
    <property type="entry name" value="GDSL"/>
</dbReference>
<dbReference type="Pfam" id="PF00657">
    <property type="entry name" value="Lipase_GDSL"/>
    <property type="match status" value="2"/>
</dbReference>
<reference evidence="4 5" key="1">
    <citation type="submission" date="2023-12" db="EMBL/GenBank/DDBJ databases">
        <title>A high-quality genome assembly for Dillenia turbinata (Dilleniales).</title>
        <authorList>
            <person name="Chanderbali A."/>
        </authorList>
    </citation>
    <scope>NUCLEOTIDE SEQUENCE [LARGE SCALE GENOMIC DNA]</scope>
    <source>
        <strain evidence="4">LSX21</strain>
        <tissue evidence="4">Leaf</tissue>
    </source>
</reference>
<protein>
    <submittedName>
        <fullName evidence="4">GDSL lipase/esterase</fullName>
    </submittedName>
</protein>
<dbReference type="PANTHER" id="PTHR45966:SF12">
    <property type="entry name" value="GDSL ESTERASE_LIPASE 1-LIKE ISOFORM X2"/>
    <property type="match status" value="1"/>
</dbReference>
<dbReference type="PANTHER" id="PTHR45966">
    <property type="entry name" value="GDSL-LIKE LIPASE/ACYLHYDROLASE"/>
    <property type="match status" value="1"/>
</dbReference>
<dbReference type="InterPro" id="IPR044552">
    <property type="entry name" value="GLIP1-5/GLL25"/>
</dbReference>
<dbReference type="GO" id="GO:0016298">
    <property type="term" value="F:lipase activity"/>
    <property type="evidence" value="ECO:0007669"/>
    <property type="project" value="TreeGrafter"/>
</dbReference>
<dbReference type="AlphaFoldDB" id="A0AAN8UFT1"/>
<dbReference type="InterPro" id="IPR035669">
    <property type="entry name" value="SGNH_plant_lipase-like"/>
</dbReference>
<dbReference type="Gene3D" id="3.40.50.1110">
    <property type="entry name" value="SGNH hydrolase"/>
    <property type="match status" value="2"/>
</dbReference>